<dbReference type="EMBL" id="CAJHUB010000671">
    <property type="protein sequence ID" value="CAD7673271.1"/>
    <property type="molecule type" value="Genomic_DNA"/>
</dbReference>
<feature type="region of interest" description="Disordered" evidence="1">
    <location>
        <begin position="1"/>
        <end position="28"/>
    </location>
</feature>
<evidence type="ECO:0000256" key="1">
    <source>
        <dbReference type="SAM" id="MobiDB-lite"/>
    </source>
</evidence>
<proteinExistence type="predicted"/>
<gene>
    <name evidence="2" type="ORF">NYPRO_LOCUS6066</name>
</gene>
<organism evidence="2 3">
    <name type="scientific">Nyctereutes procyonoides</name>
    <name type="common">Raccoon dog</name>
    <name type="synonym">Canis procyonoides</name>
    <dbReference type="NCBI Taxonomy" id="34880"/>
    <lineage>
        <taxon>Eukaryota</taxon>
        <taxon>Metazoa</taxon>
        <taxon>Chordata</taxon>
        <taxon>Craniata</taxon>
        <taxon>Vertebrata</taxon>
        <taxon>Euteleostomi</taxon>
        <taxon>Mammalia</taxon>
        <taxon>Eutheria</taxon>
        <taxon>Laurasiatheria</taxon>
        <taxon>Carnivora</taxon>
        <taxon>Caniformia</taxon>
        <taxon>Canidae</taxon>
        <taxon>Nyctereutes</taxon>
    </lineage>
</organism>
<accession>A0A811Y6V3</accession>
<comment type="caution">
    <text evidence="2">The sequence shown here is derived from an EMBL/GenBank/DDBJ whole genome shotgun (WGS) entry which is preliminary data.</text>
</comment>
<keyword evidence="3" id="KW-1185">Reference proteome</keyword>
<sequence length="197" mass="20288">MAQRGVLSAPRGPGLTAASSGSRVDRDTRPAGVGVAAAASLSSGCHWLAYAPHPAPAAAAAAAAATTAAGERRAEDACAADVELAGGAVRGAGGAKHDAAPAHARSACRSLTRPPAVTRRFLRCDASFHQALHRFSLTLIALCSPTLPQNDLLIDTDAPTTMTIQQLAQPDQLCMQPKEIVPNLFPDEEVSVVRQLL</sequence>
<dbReference type="Proteomes" id="UP000645828">
    <property type="component" value="Unassembled WGS sequence"/>
</dbReference>
<evidence type="ECO:0000313" key="3">
    <source>
        <dbReference type="Proteomes" id="UP000645828"/>
    </source>
</evidence>
<reference evidence="2" key="1">
    <citation type="submission" date="2020-12" db="EMBL/GenBank/DDBJ databases">
        <authorList>
            <consortium name="Molecular Ecology Group"/>
        </authorList>
    </citation>
    <scope>NUCLEOTIDE SEQUENCE</scope>
    <source>
        <strain evidence="2">TBG_1078</strain>
    </source>
</reference>
<evidence type="ECO:0000313" key="2">
    <source>
        <dbReference type="EMBL" id="CAD7673271.1"/>
    </source>
</evidence>
<protein>
    <submittedName>
        <fullName evidence="2">(raccoon dog) hypothetical protein</fullName>
    </submittedName>
</protein>
<dbReference type="AlphaFoldDB" id="A0A811Y6V3"/>
<name>A0A811Y6V3_NYCPR</name>